<keyword evidence="6 12" id="KW-0547">Nucleotide-binding</keyword>
<keyword evidence="5 13" id="KW-0479">Metal-binding</keyword>
<dbReference type="GO" id="GO:0019948">
    <property type="term" value="F:SUMO activating enzyme activity"/>
    <property type="evidence" value="ECO:0007669"/>
    <property type="project" value="InterPro"/>
</dbReference>
<feature type="compositionally biased region" description="Polar residues" evidence="15">
    <location>
        <begin position="650"/>
        <end position="659"/>
    </location>
</feature>
<feature type="binding site" evidence="13">
    <location>
        <position position="458"/>
    </location>
    <ligand>
        <name>Zn(2+)</name>
        <dbReference type="ChEBI" id="CHEBI:29105"/>
    </ligand>
</feature>
<evidence type="ECO:0000256" key="9">
    <source>
        <dbReference type="ARBA" id="ARBA00022840"/>
    </source>
</evidence>
<dbReference type="GO" id="GO:0005737">
    <property type="term" value="C:cytoplasm"/>
    <property type="evidence" value="ECO:0007669"/>
    <property type="project" value="TreeGrafter"/>
</dbReference>
<dbReference type="SUPFAM" id="SSF69572">
    <property type="entry name" value="Activating enzymes of the ubiquitin-like proteins"/>
    <property type="match status" value="1"/>
</dbReference>
<dbReference type="FunFam" id="3.50.50.80:FF:000002">
    <property type="entry name" value="SUMO-activating enzyme subunit 2"/>
    <property type="match status" value="1"/>
</dbReference>
<sequence>MESDAQWPTTIFTKTLTERISSSRVLCVGAGGIGCELLKTLVCSGFQNIELIDLDTIETSNLNRQFLFRKHHVGQSKARIAAQVIKSIKPSAKIVAHHANVKEPQFDLDFFKQFDLVLNGLDNLEARRHVNRLCMAAERPLIESGTAGYVGQVSVHIKGRTECFECSPKPTPKTYPICTLRNTPDKPIHCIVWSKDLLFMRLLGRPDDVTDLDEGSSKAEGSSSVMSAEGQAVLEAEEVAKEDLSTFLRKEGEEPLAYAVRIFEKVYKEDMDHLIGMEELWKKRAPPKSLLLASLLPDIESELKGALKESKPGATACKILGLNNSNQKWEARDNARVFLCSLAMFVSQRSAEVGSMIFDKDDDLAVELVISASNLRSICYDIPVQSLFDGKGMAGNIIHAIATTNAIISGLIVVEALKILSGSLSALRSTFLFEHKKAGNALIRGNMPEPPKPGCMSCGQAQLHLRLDTGTTTLSYLIEKIIKKRLAVCVPMLQCGEFFYEEGEGLEEDEVEMYQGLLGRSLNKLPGGGLHNGSILSVKDEFQHFNLELIISHVSDLEPEDAPEGFILEGAIPVAKSGMEATAAASTTTKASGDSNLPANAARLPAAPAEDEDEDAVVIIVDETAASSSAAAASTRSNKEMDEGALPATSIMTPSSSVAVGSALKRSREQVVEPVASSADKGKLKKWKHLAGDNPDEAIDLS</sequence>
<dbReference type="GO" id="GO:0016740">
    <property type="term" value="F:transferase activity"/>
    <property type="evidence" value="ECO:0007669"/>
    <property type="project" value="UniProtKB-KW"/>
</dbReference>
<dbReference type="InterPro" id="IPR023318">
    <property type="entry name" value="Ub_act_enz_dom_a_sf"/>
</dbReference>
<dbReference type="PANTHER" id="PTHR10953:SF5">
    <property type="entry name" value="SUMO-ACTIVATING ENZYME SUBUNIT 2"/>
    <property type="match status" value="1"/>
</dbReference>
<feature type="active site" description="Glycyl thioester intermediate" evidence="11 14">
    <location>
        <position position="178"/>
    </location>
</feature>
<dbReference type="InterPro" id="IPR042449">
    <property type="entry name" value="Ub-E1_IAD_1"/>
</dbReference>
<evidence type="ECO:0000256" key="12">
    <source>
        <dbReference type="PIRSR" id="PIRSR039133-2"/>
    </source>
</evidence>
<dbReference type="Proteomes" id="UP000232323">
    <property type="component" value="Unassembled WGS sequence"/>
</dbReference>
<comment type="subcellular location">
    <subcellularLocation>
        <location evidence="1">Nucleus</location>
    </subcellularLocation>
</comment>
<dbReference type="GO" id="GO:0016925">
    <property type="term" value="P:protein sumoylation"/>
    <property type="evidence" value="ECO:0007669"/>
    <property type="project" value="UniProtKB-UniPathway"/>
</dbReference>
<dbReference type="InterPro" id="IPR045886">
    <property type="entry name" value="ThiF/MoeB/HesA"/>
</dbReference>
<evidence type="ECO:0000256" key="15">
    <source>
        <dbReference type="SAM" id="MobiDB-lite"/>
    </source>
</evidence>
<feature type="binding site" evidence="12">
    <location>
        <begin position="61"/>
        <end position="64"/>
    </location>
    <ligand>
        <name>ATP</name>
        <dbReference type="ChEBI" id="CHEBI:30616"/>
    </ligand>
</feature>
<feature type="region of interest" description="Disordered" evidence="15">
    <location>
        <begin position="629"/>
        <end position="702"/>
    </location>
</feature>
<feature type="binding site" evidence="12">
    <location>
        <position position="53"/>
    </location>
    <ligand>
        <name>ATP</name>
        <dbReference type="ChEBI" id="CHEBI:30616"/>
    </ligand>
</feature>
<organism evidence="18 19">
    <name type="scientific">Chlamydomonas eustigma</name>
    <dbReference type="NCBI Taxonomy" id="1157962"/>
    <lineage>
        <taxon>Eukaryota</taxon>
        <taxon>Viridiplantae</taxon>
        <taxon>Chlorophyta</taxon>
        <taxon>core chlorophytes</taxon>
        <taxon>Chlorophyceae</taxon>
        <taxon>CS clade</taxon>
        <taxon>Chlamydomonadales</taxon>
        <taxon>Chlamydomonadaceae</taxon>
        <taxon>Chlamydomonas</taxon>
    </lineage>
</organism>
<evidence type="ECO:0008006" key="20">
    <source>
        <dbReference type="Google" id="ProtNLM"/>
    </source>
</evidence>
<keyword evidence="10" id="KW-0539">Nucleus</keyword>
<dbReference type="PIRSF" id="PIRSF039133">
    <property type="entry name" value="SUMO_E1B"/>
    <property type="match status" value="1"/>
</dbReference>
<keyword evidence="9 12" id="KW-0067">ATP-binding</keyword>
<dbReference type="InterPro" id="IPR028077">
    <property type="entry name" value="UAE_UbL_dom"/>
</dbReference>
<reference evidence="18 19" key="1">
    <citation type="submission" date="2017-08" db="EMBL/GenBank/DDBJ databases">
        <title>Acidophilic green algal genome provides insights into adaptation to an acidic environment.</title>
        <authorList>
            <person name="Hirooka S."/>
            <person name="Hirose Y."/>
            <person name="Kanesaki Y."/>
            <person name="Higuchi S."/>
            <person name="Fujiwara T."/>
            <person name="Onuma R."/>
            <person name="Era A."/>
            <person name="Ohbayashi R."/>
            <person name="Uzuka A."/>
            <person name="Nozaki H."/>
            <person name="Yoshikawa H."/>
            <person name="Miyagishima S.Y."/>
        </authorList>
    </citation>
    <scope>NUCLEOTIDE SEQUENCE [LARGE SCALE GENOMIC DNA]</scope>
    <source>
        <strain evidence="18 19">NIES-2499</strain>
    </source>
</reference>
<gene>
    <name evidence="18" type="ORF">CEUSTIGMA_g5367.t1</name>
</gene>
<comment type="similarity">
    <text evidence="3">Belongs to the ubiquitin-activating E1 family.</text>
</comment>
<comment type="caution">
    <text evidence="18">The sequence shown here is derived from an EMBL/GenBank/DDBJ whole genome shotgun (WGS) entry which is preliminary data.</text>
</comment>
<dbReference type="PROSITE" id="PS00865">
    <property type="entry name" value="UBIQUITIN_ACTIVAT_2"/>
    <property type="match status" value="1"/>
</dbReference>
<evidence type="ECO:0000256" key="4">
    <source>
        <dbReference type="ARBA" id="ARBA00022679"/>
    </source>
</evidence>
<evidence type="ECO:0000256" key="10">
    <source>
        <dbReference type="ARBA" id="ARBA00023242"/>
    </source>
</evidence>
<dbReference type="FunFam" id="3.40.50.720:FF:000618">
    <property type="entry name" value="SUMO-activating enzyme subunit 2"/>
    <property type="match status" value="1"/>
</dbReference>
<keyword evidence="19" id="KW-1185">Reference proteome</keyword>
<dbReference type="Gene3D" id="3.10.290.20">
    <property type="entry name" value="Ubiquitin-like 2 activating enzyme e1b. Chain: B, domain 3"/>
    <property type="match status" value="1"/>
</dbReference>
<keyword evidence="4" id="KW-0808">Transferase</keyword>
<evidence type="ECO:0000313" key="18">
    <source>
        <dbReference type="EMBL" id="GAX77925.1"/>
    </source>
</evidence>
<dbReference type="InterPro" id="IPR030661">
    <property type="entry name" value="Uba2"/>
</dbReference>
<proteinExistence type="inferred from homology"/>
<evidence type="ECO:0000256" key="8">
    <source>
        <dbReference type="ARBA" id="ARBA00022833"/>
    </source>
</evidence>
<dbReference type="GO" id="GO:0005524">
    <property type="term" value="F:ATP binding"/>
    <property type="evidence" value="ECO:0007669"/>
    <property type="project" value="UniProtKB-KW"/>
</dbReference>
<keyword evidence="8 13" id="KW-0862">Zinc</keyword>
<dbReference type="PANTHER" id="PTHR10953">
    <property type="entry name" value="UBIQUITIN-ACTIVATING ENZYME E1"/>
    <property type="match status" value="1"/>
</dbReference>
<dbReference type="Pfam" id="PF00899">
    <property type="entry name" value="ThiF"/>
    <property type="match status" value="1"/>
</dbReference>
<dbReference type="InterPro" id="IPR000594">
    <property type="entry name" value="ThiF_NAD_FAD-bd"/>
</dbReference>
<dbReference type="GO" id="GO:0031510">
    <property type="term" value="C:SUMO activating enzyme complex"/>
    <property type="evidence" value="ECO:0007669"/>
    <property type="project" value="TreeGrafter"/>
</dbReference>
<dbReference type="Gene3D" id="3.50.50.80">
    <property type="entry name" value="Ubiquitin-activating enzyme E1, inactive adenylation domain, subdomain 1"/>
    <property type="match status" value="1"/>
</dbReference>
<feature type="binding site" evidence="13">
    <location>
        <position position="455"/>
    </location>
    <ligand>
        <name>Zn(2+)</name>
        <dbReference type="ChEBI" id="CHEBI:29105"/>
    </ligand>
</feature>
<evidence type="ECO:0000256" key="7">
    <source>
        <dbReference type="ARBA" id="ARBA00022786"/>
    </source>
</evidence>
<feature type="binding site" evidence="12">
    <location>
        <begin position="122"/>
        <end position="127"/>
    </location>
    <ligand>
        <name>ATP</name>
        <dbReference type="ChEBI" id="CHEBI:30616"/>
    </ligand>
</feature>
<dbReference type="Gene3D" id="1.10.10.520">
    <property type="entry name" value="Ubiquitin activating enzymes (Uba3). Chain: B, domain 2"/>
    <property type="match status" value="1"/>
</dbReference>
<feature type="domain" description="THIF-type NAD/FAD binding fold" evidence="16">
    <location>
        <begin position="11"/>
        <end position="436"/>
    </location>
</feature>
<dbReference type="Pfam" id="PF14732">
    <property type="entry name" value="UAE_UbL"/>
    <property type="match status" value="1"/>
</dbReference>
<dbReference type="GO" id="GO:0046872">
    <property type="term" value="F:metal ion binding"/>
    <property type="evidence" value="ECO:0007669"/>
    <property type="project" value="UniProtKB-KW"/>
</dbReference>
<feature type="binding site" evidence="13">
    <location>
        <position position="166"/>
    </location>
    <ligand>
        <name>Zn(2+)</name>
        <dbReference type="ChEBI" id="CHEBI:29105"/>
    </ligand>
</feature>
<evidence type="ECO:0000256" key="1">
    <source>
        <dbReference type="ARBA" id="ARBA00004123"/>
    </source>
</evidence>
<feature type="binding site" evidence="13">
    <location>
        <position position="163"/>
    </location>
    <ligand>
        <name>Zn(2+)</name>
        <dbReference type="ChEBI" id="CHEBI:29105"/>
    </ligand>
</feature>
<evidence type="ECO:0000256" key="3">
    <source>
        <dbReference type="ARBA" id="ARBA00005673"/>
    </source>
</evidence>
<dbReference type="STRING" id="1157962.A0A250X4D0"/>
<comment type="pathway">
    <text evidence="2">Protein modification; protein sumoylation.</text>
</comment>
<evidence type="ECO:0000259" key="17">
    <source>
        <dbReference type="Pfam" id="PF14732"/>
    </source>
</evidence>
<feature type="binding site" evidence="12">
    <location>
        <begin position="29"/>
        <end position="34"/>
    </location>
    <ligand>
        <name>ATP</name>
        <dbReference type="ChEBI" id="CHEBI:30616"/>
    </ligand>
</feature>
<evidence type="ECO:0000256" key="14">
    <source>
        <dbReference type="PROSITE-ProRule" id="PRU10132"/>
    </source>
</evidence>
<name>A0A250X4D0_9CHLO</name>
<feature type="domain" description="Ubiquitin/SUMO-activating enzyme ubiquitin-like" evidence="17">
    <location>
        <begin position="465"/>
        <end position="557"/>
    </location>
</feature>
<accession>A0A250X4D0</accession>
<feature type="binding site" evidence="12">
    <location>
        <position position="77"/>
    </location>
    <ligand>
        <name>ATP</name>
        <dbReference type="ChEBI" id="CHEBI:30616"/>
    </ligand>
</feature>
<dbReference type="UniPathway" id="UPA00886"/>
<evidence type="ECO:0000256" key="2">
    <source>
        <dbReference type="ARBA" id="ARBA00004718"/>
    </source>
</evidence>
<evidence type="ECO:0000259" key="16">
    <source>
        <dbReference type="Pfam" id="PF00899"/>
    </source>
</evidence>
<dbReference type="InterPro" id="IPR035985">
    <property type="entry name" value="Ubiquitin-activating_enz"/>
</dbReference>
<evidence type="ECO:0000256" key="6">
    <source>
        <dbReference type="ARBA" id="ARBA00022741"/>
    </source>
</evidence>
<protein>
    <recommendedName>
        <fullName evidence="20">SUMO-activating enzyme subunit</fullName>
    </recommendedName>
</protein>
<dbReference type="AlphaFoldDB" id="A0A250X4D0"/>
<evidence type="ECO:0000256" key="13">
    <source>
        <dbReference type="PIRSR" id="PIRSR039133-3"/>
    </source>
</evidence>
<dbReference type="InterPro" id="IPR033127">
    <property type="entry name" value="UBQ-activ_enz_E1_Cys_AS"/>
</dbReference>
<dbReference type="OrthoDB" id="10255449at2759"/>
<evidence type="ECO:0000313" key="19">
    <source>
        <dbReference type="Proteomes" id="UP000232323"/>
    </source>
</evidence>
<dbReference type="EMBL" id="BEGY01000028">
    <property type="protein sequence ID" value="GAX77925.1"/>
    <property type="molecule type" value="Genomic_DNA"/>
</dbReference>
<feature type="region of interest" description="Disordered" evidence="15">
    <location>
        <begin position="585"/>
        <end position="612"/>
    </location>
</feature>
<evidence type="ECO:0000256" key="11">
    <source>
        <dbReference type="PIRSR" id="PIRSR039133-1"/>
    </source>
</evidence>
<keyword evidence="7" id="KW-0833">Ubl conjugation pathway</keyword>
<evidence type="ECO:0000256" key="5">
    <source>
        <dbReference type="ARBA" id="ARBA00022723"/>
    </source>
</evidence>